<evidence type="ECO:0000313" key="1">
    <source>
        <dbReference type="EMBL" id="CAG8694756.1"/>
    </source>
</evidence>
<dbReference type="EMBL" id="CAJVQC010018601">
    <property type="protein sequence ID" value="CAG8694756.1"/>
    <property type="molecule type" value="Genomic_DNA"/>
</dbReference>
<feature type="non-terminal residue" evidence="1">
    <location>
        <position position="1"/>
    </location>
</feature>
<organism evidence="1 2">
    <name type="scientific">Racocetra persica</name>
    <dbReference type="NCBI Taxonomy" id="160502"/>
    <lineage>
        <taxon>Eukaryota</taxon>
        <taxon>Fungi</taxon>
        <taxon>Fungi incertae sedis</taxon>
        <taxon>Mucoromycota</taxon>
        <taxon>Glomeromycotina</taxon>
        <taxon>Glomeromycetes</taxon>
        <taxon>Diversisporales</taxon>
        <taxon>Gigasporaceae</taxon>
        <taxon>Racocetra</taxon>
    </lineage>
</organism>
<protein>
    <submittedName>
        <fullName evidence="1">21717_t:CDS:1</fullName>
    </submittedName>
</protein>
<comment type="caution">
    <text evidence="1">The sequence shown here is derived from an EMBL/GenBank/DDBJ whole genome shotgun (WGS) entry which is preliminary data.</text>
</comment>
<evidence type="ECO:0000313" key="2">
    <source>
        <dbReference type="Proteomes" id="UP000789920"/>
    </source>
</evidence>
<accession>A0ACA9PC13</accession>
<proteinExistence type="predicted"/>
<reference evidence="1" key="1">
    <citation type="submission" date="2021-06" db="EMBL/GenBank/DDBJ databases">
        <authorList>
            <person name="Kallberg Y."/>
            <person name="Tangrot J."/>
            <person name="Rosling A."/>
        </authorList>
    </citation>
    <scope>NUCLEOTIDE SEQUENCE</scope>
    <source>
        <strain evidence="1">MA461A</strain>
    </source>
</reference>
<dbReference type="Proteomes" id="UP000789920">
    <property type="component" value="Unassembled WGS sequence"/>
</dbReference>
<name>A0ACA9PC13_9GLOM</name>
<sequence length="39" mass="4463">TAIFYKLHNILARLDESSSGQSSDEITSTIDKPRRKKKK</sequence>
<gene>
    <name evidence="1" type="ORF">RPERSI_LOCUS9726</name>
</gene>
<keyword evidence="2" id="KW-1185">Reference proteome</keyword>